<dbReference type="PANTHER" id="PTHR43391:SF14">
    <property type="entry name" value="DEHYDROGENASE_REDUCTASE SDR FAMILY PROTEIN 7-LIKE"/>
    <property type="match status" value="1"/>
</dbReference>
<dbReference type="InterPro" id="IPR002347">
    <property type="entry name" value="SDR_fam"/>
</dbReference>
<keyword evidence="3" id="KW-0560">Oxidoreductase</keyword>
<reference evidence="4" key="1">
    <citation type="submission" date="2021-06" db="EMBL/GenBank/DDBJ databases">
        <authorList>
            <person name="Hodson N. C."/>
            <person name="Mongue J. A."/>
            <person name="Jaron S. K."/>
        </authorList>
    </citation>
    <scope>NUCLEOTIDE SEQUENCE</scope>
</reference>
<evidence type="ECO:0000313" key="5">
    <source>
        <dbReference type="Proteomes" id="UP000708208"/>
    </source>
</evidence>
<comment type="caution">
    <text evidence="4">The sequence shown here is derived from an EMBL/GenBank/DDBJ whole genome shotgun (WGS) entry which is preliminary data.</text>
</comment>
<evidence type="ECO:0000256" key="1">
    <source>
        <dbReference type="ARBA" id="ARBA00006484"/>
    </source>
</evidence>
<dbReference type="AlphaFoldDB" id="A0A8J2KS85"/>
<dbReference type="Pfam" id="PF00106">
    <property type="entry name" value="adh_short"/>
    <property type="match status" value="1"/>
</dbReference>
<dbReference type="GO" id="GO:0016491">
    <property type="term" value="F:oxidoreductase activity"/>
    <property type="evidence" value="ECO:0007669"/>
    <property type="project" value="UniProtKB-KW"/>
</dbReference>
<comment type="similarity">
    <text evidence="1">Belongs to the short-chain dehydrogenases/reductases (SDR) family.</text>
</comment>
<name>A0A8J2KS85_9HEXA</name>
<sequence>MNVNFWGAVNTAEAFQSQLLEHKSRLIVIGSDCADYPLPGFAIYSASKAALQSWATALRLEVGKYGVTVVTFQPGSFPLQSRLLFGLTKQFAGMKAKLEQKNLAEFYGSTLEQFSKHFSSLFNEVTPPIAPLDNDCLRKALLSVLEDDMSKTPVYIYESAGQAIFHMMISTLPRWISDALILKVLNSPKWKREENKIK</sequence>
<dbReference type="Proteomes" id="UP000708208">
    <property type="component" value="Unassembled WGS sequence"/>
</dbReference>
<evidence type="ECO:0000256" key="2">
    <source>
        <dbReference type="ARBA" id="ARBA00022857"/>
    </source>
</evidence>
<proteinExistence type="inferred from homology"/>
<protein>
    <submittedName>
        <fullName evidence="4">Uncharacterized protein</fullName>
    </submittedName>
</protein>
<evidence type="ECO:0000256" key="3">
    <source>
        <dbReference type="ARBA" id="ARBA00023002"/>
    </source>
</evidence>
<dbReference type="GO" id="GO:0005829">
    <property type="term" value="C:cytosol"/>
    <property type="evidence" value="ECO:0007669"/>
    <property type="project" value="TreeGrafter"/>
</dbReference>
<dbReference type="EMBL" id="CAJVCH010527487">
    <property type="protein sequence ID" value="CAG7822797.1"/>
    <property type="molecule type" value="Genomic_DNA"/>
</dbReference>
<accession>A0A8J2KS85</accession>
<evidence type="ECO:0000313" key="4">
    <source>
        <dbReference type="EMBL" id="CAG7822797.1"/>
    </source>
</evidence>
<dbReference type="PROSITE" id="PS00061">
    <property type="entry name" value="ADH_SHORT"/>
    <property type="match status" value="1"/>
</dbReference>
<keyword evidence="5" id="KW-1185">Reference proteome</keyword>
<organism evidence="4 5">
    <name type="scientific">Allacma fusca</name>
    <dbReference type="NCBI Taxonomy" id="39272"/>
    <lineage>
        <taxon>Eukaryota</taxon>
        <taxon>Metazoa</taxon>
        <taxon>Ecdysozoa</taxon>
        <taxon>Arthropoda</taxon>
        <taxon>Hexapoda</taxon>
        <taxon>Collembola</taxon>
        <taxon>Symphypleona</taxon>
        <taxon>Sminthuridae</taxon>
        <taxon>Allacma</taxon>
    </lineage>
</organism>
<dbReference type="PANTHER" id="PTHR43391">
    <property type="entry name" value="RETINOL DEHYDROGENASE-RELATED"/>
    <property type="match status" value="1"/>
</dbReference>
<dbReference type="InterPro" id="IPR020904">
    <property type="entry name" value="Sc_DH/Rdtase_CS"/>
</dbReference>
<dbReference type="OrthoDB" id="294295at2759"/>
<keyword evidence="2" id="KW-0521">NADP</keyword>
<gene>
    <name evidence="4" type="ORF">AFUS01_LOCUS33049</name>
</gene>